<evidence type="ECO:0000256" key="1">
    <source>
        <dbReference type="SAM" id="Phobius"/>
    </source>
</evidence>
<sequence length="58" mass="6207">MLKFALVLGAGYGAFKLAYHSEDGTHYGKVGEQGIRTTLSLLFAALAAGITYAFLILR</sequence>
<evidence type="ECO:0000313" key="2">
    <source>
        <dbReference type="EMBL" id="TCO19457.1"/>
    </source>
</evidence>
<comment type="caution">
    <text evidence="2">The sequence shown here is derived from an EMBL/GenBank/DDBJ whole genome shotgun (WGS) entry which is preliminary data.</text>
</comment>
<keyword evidence="1" id="KW-0812">Transmembrane</keyword>
<dbReference type="Proteomes" id="UP000295818">
    <property type="component" value="Unassembled WGS sequence"/>
</dbReference>
<keyword evidence="1" id="KW-1133">Transmembrane helix</keyword>
<feature type="transmembrane region" description="Helical" evidence="1">
    <location>
        <begin position="40"/>
        <end position="57"/>
    </location>
</feature>
<dbReference type="RefSeq" id="WP_158292923.1">
    <property type="nucleotide sequence ID" value="NZ_SLWM01000010.1"/>
</dbReference>
<name>A0ABY2BGB3_9ACTN</name>
<reference evidence="2 3" key="1">
    <citation type="journal article" date="2015" name="Stand. Genomic Sci.">
        <title>Genomic Encyclopedia of Bacterial and Archaeal Type Strains, Phase III: the genomes of soil and plant-associated and newly described type strains.</title>
        <authorList>
            <person name="Whitman W.B."/>
            <person name="Woyke T."/>
            <person name="Klenk H.P."/>
            <person name="Zhou Y."/>
            <person name="Lilburn T.G."/>
            <person name="Beck B.J."/>
            <person name="De Vos P."/>
            <person name="Vandamme P."/>
            <person name="Eisen J.A."/>
            <person name="Garrity G."/>
            <person name="Hugenholtz P."/>
            <person name="Kyrpides N.C."/>
        </authorList>
    </citation>
    <scope>NUCLEOTIDE SEQUENCE [LARGE SCALE GENOMIC DNA]</scope>
    <source>
        <strain evidence="2 3">VKM Ac-2538</strain>
    </source>
</reference>
<dbReference type="EMBL" id="SLWM01000010">
    <property type="protein sequence ID" value="TCO19457.1"/>
    <property type="molecule type" value="Genomic_DNA"/>
</dbReference>
<evidence type="ECO:0000313" key="3">
    <source>
        <dbReference type="Proteomes" id="UP000295818"/>
    </source>
</evidence>
<keyword evidence="1" id="KW-0472">Membrane</keyword>
<evidence type="ECO:0008006" key="4">
    <source>
        <dbReference type="Google" id="ProtNLM"/>
    </source>
</evidence>
<gene>
    <name evidence="2" type="ORF">EV644_110105</name>
</gene>
<organism evidence="2 3">
    <name type="scientific">Kribbella orskensis</name>
    <dbReference type="NCBI Taxonomy" id="2512216"/>
    <lineage>
        <taxon>Bacteria</taxon>
        <taxon>Bacillati</taxon>
        <taxon>Actinomycetota</taxon>
        <taxon>Actinomycetes</taxon>
        <taxon>Propionibacteriales</taxon>
        <taxon>Kribbellaceae</taxon>
        <taxon>Kribbella</taxon>
    </lineage>
</organism>
<protein>
    <recommendedName>
        <fullName evidence="4">DUF1206 domain-containing protein</fullName>
    </recommendedName>
</protein>
<keyword evidence="3" id="KW-1185">Reference proteome</keyword>
<accession>A0ABY2BGB3</accession>
<proteinExistence type="predicted"/>